<keyword evidence="2" id="KW-0472">Membrane</keyword>
<keyword evidence="2" id="KW-0812">Transmembrane</keyword>
<organism evidence="3 4">
    <name type="scientific">Nocardioides scoriae</name>
    <dbReference type="NCBI Taxonomy" id="642780"/>
    <lineage>
        <taxon>Bacteria</taxon>
        <taxon>Bacillati</taxon>
        <taxon>Actinomycetota</taxon>
        <taxon>Actinomycetes</taxon>
        <taxon>Propionibacteriales</taxon>
        <taxon>Nocardioidaceae</taxon>
        <taxon>Nocardioides</taxon>
    </lineage>
</organism>
<dbReference type="AlphaFoldDB" id="A0A1H1VT01"/>
<keyword evidence="2" id="KW-1133">Transmembrane helix</keyword>
<protein>
    <submittedName>
        <fullName evidence="3">Uncharacterized protein</fullName>
    </submittedName>
</protein>
<evidence type="ECO:0000313" key="4">
    <source>
        <dbReference type="Proteomes" id="UP000198859"/>
    </source>
</evidence>
<feature type="region of interest" description="Disordered" evidence="1">
    <location>
        <begin position="1"/>
        <end position="43"/>
    </location>
</feature>
<gene>
    <name evidence="3" type="ORF">SAMN04488570_2930</name>
</gene>
<feature type="compositionally biased region" description="Basic and acidic residues" evidence="1">
    <location>
        <begin position="19"/>
        <end position="28"/>
    </location>
</feature>
<dbReference type="Proteomes" id="UP000198859">
    <property type="component" value="Chromosome I"/>
</dbReference>
<feature type="compositionally biased region" description="Low complexity" evidence="1">
    <location>
        <begin position="125"/>
        <end position="145"/>
    </location>
</feature>
<sequence length="258" mass="25296">MTGPHDGTPGEVPEDLTDPDERRVRDLLADLGSGGAHAPGPVPADVAARLDAALDPALDAALDAGPAASGTPASSGADATVTPLQGRRPRRRAGLLAAAAAVVVLVGGGALVLGRGDPLGGAGGSSQSSADSSGSSRSDAGSEAGSDGGSTGGSSEQPEAARGGVPDLGADTLRRDVRRLVDADRSTLRGAGPDTGLDQTGCAAPDRPGRARAVTLDGTPAVLLVRTLPDGTTAAQVWSCEGDRVLAGTRFRAAAPRP</sequence>
<name>A0A1H1VT01_9ACTN</name>
<evidence type="ECO:0000256" key="1">
    <source>
        <dbReference type="SAM" id="MobiDB-lite"/>
    </source>
</evidence>
<dbReference type="STRING" id="642780.SAMN04488570_2930"/>
<dbReference type="OrthoDB" id="3831559at2"/>
<feature type="transmembrane region" description="Helical" evidence="2">
    <location>
        <begin position="93"/>
        <end position="113"/>
    </location>
</feature>
<reference evidence="4" key="1">
    <citation type="submission" date="2016-10" db="EMBL/GenBank/DDBJ databases">
        <authorList>
            <person name="Varghese N."/>
            <person name="Submissions S."/>
        </authorList>
    </citation>
    <scope>NUCLEOTIDE SEQUENCE [LARGE SCALE GENOMIC DNA]</scope>
    <source>
        <strain evidence="4">DSM 22127</strain>
    </source>
</reference>
<feature type="compositionally biased region" description="Low complexity" evidence="1">
    <location>
        <begin position="62"/>
        <end position="80"/>
    </location>
</feature>
<dbReference type="RefSeq" id="WP_091731092.1">
    <property type="nucleotide sequence ID" value="NZ_LT629757.1"/>
</dbReference>
<accession>A0A1H1VT01</accession>
<keyword evidence="4" id="KW-1185">Reference proteome</keyword>
<evidence type="ECO:0000256" key="2">
    <source>
        <dbReference type="SAM" id="Phobius"/>
    </source>
</evidence>
<evidence type="ECO:0000313" key="3">
    <source>
        <dbReference type="EMBL" id="SDS87893.1"/>
    </source>
</evidence>
<feature type="region of interest" description="Disordered" evidence="1">
    <location>
        <begin position="62"/>
        <end position="86"/>
    </location>
</feature>
<dbReference type="EMBL" id="LT629757">
    <property type="protein sequence ID" value="SDS87893.1"/>
    <property type="molecule type" value="Genomic_DNA"/>
</dbReference>
<proteinExistence type="predicted"/>
<feature type="region of interest" description="Disordered" evidence="1">
    <location>
        <begin position="120"/>
        <end position="206"/>
    </location>
</feature>
<feature type="compositionally biased region" description="Basic and acidic residues" evidence="1">
    <location>
        <begin position="172"/>
        <end position="187"/>
    </location>
</feature>